<dbReference type="AlphaFoldDB" id="A0A4S8JKC1"/>
<name>A0A4S8JKC1_MUSBA</name>
<evidence type="ECO:0000313" key="1">
    <source>
        <dbReference type="EMBL" id="THU62491.1"/>
    </source>
</evidence>
<reference evidence="1 2" key="1">
    <citation type="journal article" date="2019" name="Nat. Plants">
        <title>Genome sequencing of Musa balbisiana reveals subgenome evolution and function divergence in polyploid bananas.</title>
        <authorList>
            <person name="Yao X."/>
        </authorList>
    </citation>
    <scope>NUCLEOTIDE SEQUENCE [LARGE SCALE GENOMIC DNA]</scope>
    <source>
        <strain evidence="2">cv. DH-PKW</strain>
        <tissue evidence="1">Leaves</tissue>
    </source>
</reference>
<organism evidence="1 2">
    <name type="scientific">Musa balbisiana</name>
    <name type="common">Banana</name>
    <dbReference type="NCBI Taxonomy" id="52838"/>
    <lineage>
        <taxon>Eukaryota</taxon>
        <taxon>Viridiplantae</taxon>
        <taxon>Streptophyta</taxon>
        <taxon>Embryophyta</taxon>
        <taxon>Tracheophyta</taxon>
        <taxon>Spermatophyta</taxon>
        <taxon>Magnoliopsida</taxon>
        <taxon>Liliopsida</taxon>
        <taxon>Zingiberales</taxon>
        <taxon>Musaceae</taxon>
        <taxon>Musa</taxon>
    </lineage>
</organism>
<protein>
    <submittedName>
        <fullName evidence="1">Uncharacterized protein</fullName>
    </submittedName>
</protein>
<dbReference type="Proteomes" id="UP000317650">
    <property type="component" value="Chromosome 1"/>
</dbReference>
<accession>A0A4S8JKC1</accession>
<gene>
    <name evidence="1" type="ORF">C4D60_Mb01t05710</name>
</gene>
<sequence length="138" mass="15412">MTKMLIQHWWIRGSRIGISTLTMWRSKCFKLPMPGEREMNLSRDLETEVQTLHSDTAIDTEVKPEGPAQKRSGLAVELIKEELYGISHGLLHGSCQQSFKEAGGRLGASETPPNLPGFCLLQVLKGDHRISHIAKPSH</sequence>
<keyword evidence="2" id="KW-1185">Reference proteome</keyword>
<proteinExistence type="predicted"/>
<evidence type="ECO:0000313" key="2">
    <source>
        <dbReference type="Proteomes" id="UP000317650"/>
    </source>
</evidence>
<comment type="caution">
    <text evidence="1">The sequence shown here is derived from an EMBL/GenBank/DDBJ whole genome shotgun (WGS) entry which is preliminary data.</text>
</comment>
<dbReference type="EMBL" id="PYDT01000004">
    <property type="protein sequence ID" value="THU62491.1"/>
    <property type="molecule type" value="Genomic_DNA"/>
</dbReference>